<organism evidence="2">
    <name type="scientific">marine sediment metagenome</name>
    <dbReference type="NCBI Taxonomy" id="412755"/>
    <lineage>
        <taxon>unclassified sequences</taxon>
        <taxon>metagenomes</taxon>
        <taxon>ecological metagenomes</taxon>
    </lineage>
</organism>
<protein>
    <recommendedName>
        <fullName evidence="1">VWFA domain-containing protein</fullName>
    </recommendedName>
</protein>
<dbReference type="InterPro" id="IPR051266">
    <property type="entry name" value="CLCR"/>
</dbReference>
<dbReference type="EMBL" id="LAZR01015033">
    <property type="protein sequence ID" value="KKM14926.1"/>
    <property type="molecule type" value="Genomic_DNA"/>
</dbReference>
<dbReference type="SMART" id="SM00327">
    <property type="entry name" value="VWA"/>
    <property type="match status" value="1"/>
</dbReference>
<dbReference type="InterPro" id="IPR036465">
    <property type="entry name" value="vWFA_dom_sf"/>
</dbReference>
<dbReference type="PROSITE" id="PS50234">
    <property type="entry name" value="VWFA"/>
    <property type="match status" value="1"/>
</dbReference>
<dbReference type="Gene3D" id="3.40.50.410">
    <property type="entry name" value="von Willebrand factor, type A domain"/>
    <property type="match status" value="1"/>
</dbReference>
<sequence>MKKKRFNLFIFLVSLIAVTSAAMAYSSNRGKAFLPGWMSTPSNPPSLISGPMKISGQLIQDKILQGSAGTVNLALTLKADDIIDSNEANFRNVDMVIVLDRSGSMKGRKIKNAQQAVLNLLSALSSKDRFALITYSDGVSQVSNLRNVSDVNRKQLEALIHGVRASGGTNLGAGLQTGINVLLSANQNGNSGKVILISDGLANKGITSPQVLGNIAGIAVEKEFAVSTVGVGIDFNELLMTKIADKGAGNYYYLENPEAFAEVFQKEFFYTQTTAVNGISVHLSLSSGISLIHAAGYPITVQNNHAVFHPGDLRSNQTRKLFLTLKVPSERVGEFTIGKIKVRYLYNGTPFEASLEEAFKIACVKDQRKVLSSIDKSAWTQKVIQEDYNRLKQEVAGDIKAGKKGNALRRITNYYKEKASINKTVASEEVNKNLDRDLKELRQVVKDTFQGAPSIVLQKQKSNSKALQYEGYSGRRQK</sequence>
<dbReference type="PANTHER" id="PTHR10579">
    <property type="entry name" value="CALCIUM-ACTIVATED CHLORIDE CHANNEL REGULATOR"/>
    <property type="match status" value="1"/>
</dbReference>
<proteinExistence type="predicted"/>
<comment type="caution">
    <text evidence="2">The sequence shown here is derived from an EMBL/GenBank/DDBJ whole genome shotgun (WGS) entry which is preliminary data.</text>
</comment>
<accession>A0A0F9HHN0</accession>
<feature type="domain" description="VWFA" evidence="1">
    <location>
        <begin position="94"/>
        <end position="268"/>
    </location>
</feature>
<name>A0A0F9HHN0_9ZZZZ</name>
<dbReference type="InterPro" id="IPR002035">
    <property type="entry name" value="VWF_A"/>
</dbReference>
<reference evidence="2" key="1">
    <citation type="journal article" date="2015" name="Nature">
        <title>Complex archaea that bridge the gap between prokaryotes and eukaryotes.</title>
        <authorList>
            <person name="Spang A."/>
            <person name="Saw J.H."/>
            <person name="Jorgensen S.L."/>
            <person name="Zaremba-Niedzwiedzka K."/>
            <person name="Martijn J."/>
            <person name="Lind A.E."/>
            <person name="van Eijk R."/>
            <person name="Schleper C."/>
            <person name="Guy L."/>
            <person name="Ettema T.J."/>
        </authorList>
    </citation>
    <scope>NUCLEOTIDE SEQUENCE</scope>
</reference>
<gene>
    <name evidence="2" type="ORF">LCGC14_1701210</name>
</gene>
<evidence type="ECO:0000259" key="1">
    <source>
        <dbReference type="PROSITE" id="PS50234"/>
    </source>
</evidence>
<dbReference type="PANTHER" id="PTHR10579:SF43">
    <property type="entry name" value="ZINC FINGER (C3HC4-TYPE RING FINGER) FAMILY PROTEIN"/>
    <property type="match status" value="1"/>
</dbReference>
<dbReference type="SUPFAM" id="SSF53300">
    <property type="entry name" value="vWA-like"/>
    <property type="match status" value="1"/>
</dbReference>
<dbReference type="Pfam" id="PF00092">
    <property type="entry name" value="VWA"/>
    <property type="match status" value="1"/>
</dbReference>
<dbReference type="AlphaFoldDB" id="A0A0F9HHN0"/>
<evidence type="ECO:0000313" key="2">
    <source>
        <dbReference type="EMBL" id="KKM14926.1"/>
    </source>
</evidence>